<sequence length="191" mass="21287">MAILCENGIEGNRSVDDQNLSDNGEMRDEFGNWLSLSLKKDQESNSNELASPGDDNHKTFTCGFCKRRFYSSQALGGHQNAHKRERGEAKRHKLFMKEIGVLPFFGFSMVRSLGVHPHSLVHKPFNKSGFFVGDSHRVNVGLDHVPGTVYTSPLVGSDGSGVVWPGSFRIEKQQPDDINFIHSEIDLNLSL</sequence>
<dbReference type="PANTHER" id="PTHR47593">
    <property type="entry name" value="ZINC FINGER PROTEIN 4-LIKE"/>
    <property type="match status" value="1"/>
</dbReference>
<dbReference type="Gene3D" id="3.30.160.60">
    <property type="entry name" value="Classic Zinc Finger"/>
    <property type="match status" value="1"/>
</dbReference>
<dbReference type="Proteomes" id="UP001443914">
    <property type="component" value="Unassembled WGS sequence"/>
</dbReference>
<keyword evidence="1" id="KW-0863">Zinc-finger</keyword>
<keyword evidence="4" id="KW-1185">Reference proteome</keyword>
<dbReference type="InterPro" id="IPR053266">
    <property type="entry name" value="Zinc_finger_protein_7"/>
</dbReference>
<dbReference type="PROSITE" id="PS50157">
    <property type="entry name" value="ZINC_FINGER_C2H2_2"/>
    <property type="match status" value="1"/>
</dbReference>
<dbReference type="GO" id="GO:0008270">
    <property type="term" value="F:zinc ion binding"/>
    <property type="evidence" value="ECO:0007669"/>
    <property type="project" value="UniProtKB-KW"/>
</dbReference>
<reference evidence="3" key="1">
    <citation type="submission" date="2024-03" db="EMBL/GenBank/DDBJ databases">
        <title>WGS assembly of Saponaria officinalis var. Norfolk2.</title>
        <authorList>
            <person name="Jenkins J."/>
            <person name="Shu S."/>
            <person name="Grimwood J."/>
            <person name="Barry K."/>
            <person name="Goodstein D."/>
            <person name="Schmutz J."/>
            <person name="Leebens-Mack J."/>
            <person name="Osbourn A."/>
        </authorList>
    </citation>
    <scope>NUCLEOTIDE SEQUENCE [LARGE SCALE GENOMIC DNA]</scope>
    <source>
        <strain evidence="3">JIC</strain>
    </source>
</reference>
<evidence type="ECO:0000256" key="1">
    <source>
        <dbReference type="PROSITE-ProRule" id="PRU00042"/>
    </source>
</evidence>
<dbReference type="PANTHER" id="PTHR47593:SF8">
    <property type="entry name" value="OS12G0581900 PROTEIN"/>
    <property type="match status" value="1"/>
</dbReference>
<accession>A0AAW1H492</accession>
<feature type="domain" description="C2H2-type" evidence="2">
    <location>
        <begin position="60"/>
        <end position="87"/>
    </location>
</feature>
<gene>
    <name evidence="3" type="ORF">RND81_13G193900</name>
</gene>
<dbReference type="InterPro" id="IPR036236">
    <property type="entry name" value="Znf_C2H2_sf"/>
</dbReference>
<evidence type="ECO:0000313" key="4">
    <source>
        <dbReference type="Proteomes" id="UP001443914"/>
    </source>
</evidence>
<dbReference type="SUPFAM" id="SSF57667">
    <property type="entry name" value="beta-beta-alpha zinc fingers"/>
    <property type="match status" value="1"/>
</dbReference>
<keyword evidence="1" id="KW-0862">Zinc</keyword>
<dbReference type="InterPro" id="IPR013087">
    <property type="entry name" value="Znf_C2H2_type"/>
</dbReference>
<keyword evidence="1" id="KW-0479">Metal-binding</keyword>
<protein>
    <recommendedName>
        <fullName evidence="2">C2H2-type domain-containing protein</fullName>
    </recommendedName>
</protein>
<dbReference type="PROSITE" id="PS00028">
    <property type="entry name" value="ZINC_FINGER_C2H2_1"/>
    <property type="match status" value="1"/>
</dbReference>
<name>A0AAW1H492_SAPOF</name>
<dbReference type="EMBL" id="JBDFQZ010000013">
    <property type="protein sequence ID" value="KAK9670324.1"/>
    <property type="molecule type" value="Genomic_DNA"/>
</dbReference>
<proteinExistence type="predicted"/>
<evidence type="ECO:0000313" key="3">
    <source>
        <dbReference type="EMBL" id="KAK9670324.1"/>
    </source>
</evidence>
<organism evidence="3 4">
    <name type="scientific">Saponaria officinalis</name>
    <name type="common">Common soapwort</name>
    <name type="synonym">Lychnis saponaria</name>
    <dbReference type="NCBI Taxonomy" id="3572"/>
    <lineage>
        <taxon>Eukaryota</taxon>
        <taxon>Viridiplantae</taxon>
        <taxon>Streptophyta</taxon>
        <taxon>Embryophyta</taxon>
        <taxon>Tracheophyta</taxon>
        <taxon>Spermatophyta</taxon>
        <taxon>Magnoliopsida</taxon>
        <taxon>eudicotyledons</taxon>
        <taxon>Gunneridae</taxon>
        <taxon>Pentapetalae</taxon>
        <taxon>Caryophyllales</taxon>
        <taxon>Caryophyllaceae</taxon>
        <taxon>Caryophylleae</taxon>
        <taxon>Saponaria</taxon>
    </lineage>
</organism>
<comment type="caution">
    <text evidence="3">The sequence shown here is derived from an EMBL/GenBank/DDBJ whole genome shotgun (WGS) entry which is preliminary data.</text>
</comment>
<evidence type="ECO:0000259" key="2">
    <source>
        <dbReference type="PROSITE" id="PS50157"/>
    </source>
</evidence>
<dbReference type="AlphaFoldDB" id="A0AAW1H492"/>